<organism evidence="2 3">
    <name type="scientific">Scophthalmus maximus</name>
    <name type="common">Turbot</name>
    <name type="synonym">Psetta maxima</name>
    <dbReference type="NCBI Taxonomy" id="52904"/>
    <lineage>
        <taxon>Eukaryota</taxon>
        <taxon>Metazoa</taxon>
        <taxon>Chordata</taxon>
        <taxon>Craniata</taxon>
        <taxon>Vertebrata</taxon>
        <taxon>Euteleostomi</taxon>
        <taxon>Actinopterygii</taxon>
        <taxon>Neopterygii</taxon>
        <taxon>Teleostei</taxon>
        <taxon>Neoteleostei</taxon>
        <taxon>Acanthomorphata</taxon>
        <taxon>Carangaria</taxon>
        <taxon>Pleuronectiformes</taxon>
        <taxon>Pleuronectoidei</taxon>
        <taxon>Scophthalmidae</taxon>
        <taxon>Scophthalmus</taxon>
    </lineage>
</organism>
<evidence type="ECO:0000313" key="2">
    <source>
        <dbReference type="EMBL" id="KAF0042176.1"/>
    </source>
</evidence>
<protein>
    <submittedName>
        <fullName evidence="2">Uncharacterized protein</fullName>
    </submittedName>
</protein>
<comment type="caution">
    <text evidence="2">The sequence shown here is derived from an EMBL/GenBank/DDBJ whole genome shotgun (WGS) entry which is preliminary data.</text>
</comment>
<accession>A0A6A4T3U4</accession>
<name>A0A6A4T3U4_SCOMX</name>
<evidence type="ECO:0000256" key="1">
    <source>
        <dbReference type="SAM" id="MobiDB-lite"/>
    </source>
</evidence>
<sequence length="69" mass="7364">MQHEGSAAAAAAAAYKEMNQTSVPLLTLEERKRCSVADRPAELGTKCTGERPSSRCPPPPPPPPPPRTR</sequence>
<dbReference type="EMBL" id="VEVO01000005">
    <property type="protein sequence ID" value="KAF0042176.1"/>
    <property type="molecule type" value="Genomic_DNA"/>
</dbReference>
<evidence type="ECO:0000313" key="3">
    <source>
        <dbReference type="Proteomes" id="UP000438429"/>
    </source>
</evidence>
<reference evidence="2 3" key="1">
    <citation type="submission" date="2019-06" db="EMBL/GenBank/DDBJ databases">
        <title>Draft genomes of female and male turbot (Scophthalmus maximus).</title>
        <authorList>
            <person name="Xu H."/>
            <person name="Xu X.-W."/>
            <person name="Shao C."/>
            <person name="Chen S."/>
        </authorList>
    </citation>
    <scope>NUCLEOTIDE SEQUENCE [LARGE SCALE GENOMIC DNA]</scope>
    <source>
        <strain evidence="2">Ysfricsl-2016a</strain>
        <tissue evidence="2">Blood</tissue>
    </source>
</reference>
<gene>
    <name evidence="2" type="ORF">F2P81_005708</name>
</gene>
<dbReference type="Proteomes" id="UP000438429">
    <property type="component" value="Unassembled WGS sequence"/>
</dbReference>
<feature type="compositionally biased region" description="Pro residues" evidence="1">
    <location>
        <begin position="55"/>
        <end position="69"/>
    </location>
</feature>
<proteinExistence type="predicted"/>
<feature type="region of interest" description="Disordered" evidence="1">
    <location>
        <begin position="1"/>
        <end position="69"/>
    </location>
</feature>
<dbReference type="AlphaFoldDB" id="A0A6A4T3U4"/>
<feature type="compositionally biased region" description="Basic and acidic residues" evidence="1">
    <location>
        <begin position="28"/>
        <end position="41"/>
    </location>
</feature>